<evidence type="ECO:0000313" key="3">
    <source>
        <dbReference type="EMBL" id="ESO90114.1"/>
    </source>
</evidence>
<dbReference type="Gene3D" id="4.10.410.10">
    <property type="entry name" value="Pancreatic trypsin inhibitor Kunitz domain"/>
    <property type="match status" value="1"/>
</dbReference>
<dbReference type="Proteomes" id="UP000030746">
    <property type="component" value="Unassembled WGS sequence"/>
</dbReference>
<dbReference type="FunFam" id="4.10.410.10:FF:000020">
    <property type="entry name" value="Collagen, type VI, alpha 3"/>
    <property type="match status" value="1"/>
</dbReference>
<evidence type="ECO:0000313" key="4">
    <source>
        <dbReference type="Proteomes" id="UP000030746"/>
    </source>
</evidence>
<keyword evidence="4" id="KW-1185">Reference proteome</keyword>
<reference evidence="3 4" key="1">
    <citation type="journal article" date="2013" name="Nature">
        <title>Insights into bilaterian evolution from three spiralian genomes.</title>
        <authorList>
            <person name="Simakov O."/>
            <person name="Marletaz F."/>
            <person name="Cho S.J."/>
            <person name="Edsinger-Gonzales E."/>
            <person name="Havlak P."/>
            <person name="Hellsten U."/>
            <person name="Kuo D.H."/>
            <person name="Larsson T."/>
            <person name="Lv J."/>
            <person name="Arendt D."/>
            <person name="Savage R."/>
            <person name="Osoegawa K."/>
            <person name="de Jong P."/>
            <person name="Grimwood J."/>
            <person name="Chapman J.A."/>
            <person name="Shapiro H."/>
            <person name="Aerts A."/>
            <person name="Otillar R.P."/>
            <person name="Terry A.Y."/>
            <person name="Boore J.L."/>
            <person name="Grigoriev I.V."/>
            <person name="Lindberg D.R."/>
            <person name="Seaver E.C."/>
            <person name="Weisblat D.A."/>
            <person name="Putnam N.H."/>
            <person name="Rokhsar D.S."/>
        </authorList>
    </citation>
    <scope>NUCLEOTIDE SEQUENCE [LARGE SCALE GENOMIC DNA]</scope>
</reference>
<feature type="non-terminal residue" evidence="3">
    <location>
        <position position="1"/>
    </location>
</feature>
<name>V4BMG5_LOTGI</name>
<dbReference type="InterPro" id="IPR050098">
    <property type="entry name" value="TFPI/VKTCI-like"/>
</dbReference>
<protein>
    <recommendedName>
        <fullName evidence="2">BPTI/Kunitz inhibitor domain-containing protein</fullName>
    </recommendedName>
</protein>
<evidence type="ECO:0000259" key="2">
    <source>
        <dbReference type="PROSITE" id="PS50279"/>
    </source>
</evidence>
<dbReference type="HOGENOM" id="CLU_164133_4_4_1"/>
<proteinExistence type="predicted"/>
<dbReference type="EMBL" id="KB202481">
    <property type="protein sequence ID" value="ESO90114.1"/>
    <property type="molecule type" value="Genomic_DNA"/>
</dbReference>
<dbReference type="PANTHER" id="PTHR10083:SF374">
    <property type="entry name" value="BPTI_KUNITZ INHIBITOR DOMAIN-CONTAINING PROTEIN"/>
    <property type="match status" value="1"/>
</dbReference>
<gene>
    <name evidence="3" type="ORF">LOTGIDRAFT_123902</name>
</gene>
<dbReference type="RefSeq" id="XP_009059190.1">
    <property type="nucleotide sequence ID" value="XM_009060942.1"/>
</dbReference>
<dbReference type="GeneID" id="20232306"/>
<dbReference type="PROSITE" id="PS50279">
    <property type="entry name" value="BPTI_KUNITZ_2"/>
    <property type="match status" value="1"/>
</dbReference>
<dbReference type="GO" id="GO:0005615">
    <property type="term" value="C:extracellular space"/>
    <property type="evidence" value="ECO:0007669"/>
    <property type="project" value="TreeGrafter"/>
</dbReference>
<dbReference type="SMART" id="SM00131">
    <property type="entry name" value="KU"/>
    <property type="match status" value="1"/>
</dbReference>
<dbReference type="CDD" id="cd00109">
    <property type="entry name" value="Kunitz-type"/>
    <property type="match status" value="1"/>
</dbReference>
<dbReference type="AlphaFoldDB" id="V4BMG5"/>
<dbReference type="KEGG" id="lgi:LOTGIDRAFT_123902"/>
<dbReference type="PROSITE" id="PS00280">
    <property type="entry name" value="BPTI_KUNITZ_1"/>
    <property type="match status" value="1"/>
</dbReference>
<feature type="domain" description="BPTI/Kunitz inhibitor" evidence="2">
    <location>
        <begin position="1"/>
        <end position="51"/>
    </location>
</feature>
<dbReference type="SUPFAM" id="SSF57362">
    <property type="entry name" value="BPTI-like"/>
    <property type="match status" value="1"/>
</dbReference>
<sequence length="57" mass="6873">CEEPRVSGRCRGFNPRYYYDMNTKRCTRFIYGGCQGNRNNFRTLRECLTSCRKYIMS</sequence>
<dbReference type="InterPro" id="IPR020901">
    <property type="entry name" value="Prtase_inh_Kunz-CS"/>
</dbReference>
<keyword evidence="1" id="KW-1015">Disulfide bond</keyword>
<dbReference type="InterPro" id="IPR002223">
    <property type="entry name" value="Kunitz_BPTI"/>
</dbReference>
<dbReference type="GO" id="GO:0004867">
    <property type="term" value="F:serine-type endopeptidase inhibitor activity"/>
    <property type="evidence" value="ECO:0007669"/>
    <property type="project" value="InterPro"/>
</dbReference>
<dbReference type="OMA" id="CTEFNYG"/>
<dbReference type="CTD" id="20232306"/>
<dbReference type="InterPro" id="IPR036880">
    <property type="entry name" value="Kunitz_BPTI_sf"/>
</dbReference>
<accession>V4BMG5</accession>
<dbReference type="Pfam" id="PF00014">
    <property type="entry name" value="Kunitz_BPTI"/>
    <property type="match status" value="1"/>
</dbReference>
<evidence type="ECO:0000256" key="1">
    <source>
        <dbReference type="ARBA" id="ARBA00023157"/>
    </source>
</evidence>
<organism evidence="3 4">
    <name type="scientific">Lottia gigantea</name>
    <name type="common">Giant owl limpet</name>
    <dbReference type="NCBI Taxonomy" id="225164"/>
    <lineage>
        <taxon>Eukaryota</taxon>
        <taxon>Metazoa</taxon>
        <taxon>Spiralia</taxon>
        <taxon>Lophotrochozoa</taxon>
        <taxon>Mollusca</taxon>
        <taxon>Gastropoda</taxon>
        <taxon>Patellogastropoda</taxon>
        <taxon>Lottioidea</taxon>
        <taxon>Lottiidae</taxon>
        <taxon>Lottia</taxon>
    </lineage>
</organism>
<dbReference type="OrthoDB" id="5950222at2759"/>
<dbReference type="PRINTS" id="PR00759">
    <property type="entry name" value="BASICPTASE"/>
</dbReference>
<dbReference type="STRING" id="225164.V4BMG5"/>
<dbReference type="PANTHER" id="PTHR10083">
    <property type="entry name" value="KUNITZ-TYPE PROTEASE INHIBITOR-RELATED"/>
    <property type="match status" value="1"/>
</dbReference>